<sequence length="93" mass="10041">MMWLPILPLTGHQARGRRPASPHFHVRLDTLGFKRPAASRRSPSAQPIALAPMSSATQLTLCTVNDRNGAATCRHRPTSPSTTTSQGTRNVVA</sequence>
<gene>
    <name evidence="2" type="ORF">M421DRAFT_271033</name>
</gene>
<proteinExistence type="predicted"/>
<dbReference type="AlphaFoldDB" id="A0A6A5RGQ0"/>
<evidence type="ECO:0000313" key="3">
    <source>
        <dbReference type="Proteomes" id="UP000800082"/>
    </source>
</evidence>
<dbReference type="GeneID" id="54346443"/>
<dbReference type="EMBL" id="ML978990">
    <property type="protein sequence ID" value="KAF1924797.1"/>
    <property type="molecule type" value="Genomic_DNA"/>
</dbReference>
<feature type="region of interest" description="Disordered" evidence="1">
    <location>
        <begin position="68"/>
        <end position="93"/>
    </location>
</feature>
<organism evidence="2 3">
    <name type="scientific">Didymella exigua CBS 183.55</name>
    <dbReference type="NCBI Taxonomy" id="1150837"/>
    <lineage>
        <taxon>Eukaryota</taxon>
        <taxon>Fungi</taxon>
        <taxon>Dikarya</taxon>
        <taxon>Ascomycota</taxon>
        <taxon>Pezizomycotina</taxon>
        <taxon>Dothideomycetes</taxon>
        <taxon>Pleosporomycetidae</taxon>
        <taxon>Pleosporales</taxon>
        <taxon>Pleosporineae</taxon>
        <taxon>Didymellaceae</taxon>
        <taxon>Didymella</taxon>
    </lineage>
</organism>
<name>A0A6A5RGQ0_9PLEO</name>
<dbReference type="Proteomes" id="UP000800082">
    <property type="component" value="Unassembled WGS sequence"/>
</dbReference>
<accession>A0A6A5RGQ0</accession>
<evidence type="ECO:0000256" key="1">
    <source>
        <dbReference type="SAM" id="MobiDB-lite"/>
    </source>
</evidence>
<protein>
    <submittedName>
        <fullName evidence="2">Uncharacterized protein</fullName>
    </submittedName>
</protein>
<keyword evidence="3" id="KW-1185">Reference proteome</keyword>
<evidence type="ECO:0000313" key="2">
    <source>
        <dbReference type="EMBL" id="KAF1924797.1"/>
    </source>
</evidence>
<reference evidence="2" key="1">
    <citation type="journal article" date="2020" name="Stud. Mycol.">
        <title>101 Dothideomycetes genomes: a test case for predicting lifestyles and emergence of pathogens.</title>
        <authorList>
            <person name="Haridas S."/>
            <person name="Albert R."/>
            <person name="Binder M."/>
            <person name="Bloem J."/>
            <person name="Labutti K."/>
            <person name="Salamov A."/>
            <person name="Andreopoulos B."/>
            <person name="Baker S."/>
            <person name="Barry K."/>
            <person name="Bills G."/>
            <person name="Bluhm B."/>
            <person name="Cannon C."/>
            <person name="Castanera R."/>
            <person name="Culley D."/>
            <person name="Daum C."/>
            <person name="Ezra D."/>
            <person name="Gonzalez J."/>
            <person name="Henrissat B."/>
            <person name="Kuo A."/>
            <person name="Liang C."/>
            <person name="Lipzen A."/>
            <person name="Lutzoni F."/>
            <person name="Magnuson J."/>
            <person name="Mondo S."/>
            <person name="Nolan M."/>
            <person name="Ohm R."/>
            <person name="Pangilinan J."/>
            <person name="Park H.-J."/>
            <person name="Ramirez L."/>
            <person name="Alfaro M."/>
            <person name="Sun H."/>
            <person name="Tritt A."/>
            <person name="Yoshinaga Y."/>
            <person name="Zwiers L.-H."/>
            <person name="Turgeon B."/>
            <person name="Goodwin S."/>
            <person name="Spatafora J."/>
            <person name="Crous P."/>
            <person name="Grigoriev I."/>
        </authorList>
    </citation>
    <scope>NUCLEOTIDE SEQUENCE</scope>
    <source>
        <strain evidence="2">CBS 183.55</strain>
    </source>
</reference>
<dbReference type="RefSeq" id="XP_033445049.1">
    <property type="nucleotide sequence ID" value="XM_033588796.1"/>
</dbReference>